<dbReference type="PANTHER" id="PTHR35339:SF3">
    <property type="entry name" value="DUF2264 DOMAIN-CONTAINING PROTEIN"/>
    <property type="match status" value="1"/>
</dbReference>
<gene>
    <name evidence="3" type="ORF">N5J77_06605</name>
</gene>
<dbReference type="EMBL" id="JAOCKX010000006">
    <property type="protein sequence ID" value="MDH2130789.1"/>
    <property type="molecule type" value="Genomic_DNA"/>
</dbReference>
<evidence type="ECO:0000313" key="3">
    <source>
        <dbReference type="EMBL" id="MDH2130789.1"/>
    </source>
</evidence>
<protein>
    <submittedName>
        <fullName evidence="3">DUF2264 domain-containing protein</fullName>
    </submittedName>
</protein>
<dbReference type="PANTHER" id="PTHR35339">
    <property type="entry name" value="LINALOOL DEHYDRATASE_ISOMERASE DOMAIN-CONTAINING PROTEIN"/>
    <property type="match status" value="1"/>
</dbReference>
<evidence type="ECO:0000256" key="1">
    <source>
        <dbReference type="SAM" id="SignalP"/>
    </source>
</evidence>
<dbReference type="RefSeq" id="WP_279728397.1">
    <property type="nucleotide sequence ID" value="NZ_JAOCKX010000006.1"/>
</dbReference>
<dbReference type="AlphaFoldDB" id="A0AA42WVW7"/>
<keyword evidence="1" id="KW-0732">Signal</keyword>
<dbReference type="PROSITE" id="PS51318">
    <property type="entry name" value="TAT"/>
    <property type="match status" value="1"/>
</dbReference>
<feature type="domain" description="DUF2264" evidence="2">
    <location>
        <begin position="42"/>
        <end position="259"/>
    </location>
</feature>
<dbReference type="Pfam" id="PF10022">
    <property type="entry name" value="DUF2264"/>
    <property type="match status" value="1"/>
</dbReference>
<accession>A0AA42WVW7</accession>
<name>A0AA42WVW7_SPHYA</name>
<dbReference type="Proteomes" id="UP001162318">
    <property type="component" value="Unassembled WGS sequence"/>
</dbReference>
<dbReference type="InterPro" id="IPR016624">
    <property type="entry name" value="UCP014753"/>
</dbReference>
<proteinExistence type="predicted"/>
<feature type="signal peptide" evidence="1">
    <location>
        <begin position="1"/>
        <end position="30"/>
    </location>
</feature>
<evidence type="ECO:0000259" key="2">
    <source>
        <dbReference type="Pfam" id="PF10022"/>
    </source>
</evidence>
<dbReference type="InterPro" id="IPR049349">
    <property type="entry name" value="DUF2264_N"/>
</dbReference>
<reference evidence="3" key="1">
    <citation type="submission" date="2022-09" db="EMBL/GenBank/DDBJ databases">
        <title>Intensive care unit water sources are persistently colonized with multi-drug resistant bacteria and are the site of extensive horizontal gene transfer of antibiotic resistance genes.</title>
        <authorList>
            <person name="Diorio-Toth L."/>
        </authorList>
    </citation>
    <scope>NUCLEOTIDE SEQUENCE</scope>
    <source>
        <strain evidence="3">GD03659</strain>
    </source>
</reference>
<feature type="chain" id="PRO_5041419784" evidence="1">
    <location>
        <begin position="31"/>
        <end position="292"/>
    </location>
</feature>
<evidence type="ECO:0000313" key="4">
    <source>
        <dbReference type="Proteomes" id="UP001162318"/>
    </source>
</evidence>
<sequence>MTSHIDRRAILTGMATGTAAFAAMPSLANAGEAAPVAADADDRSYALALLERMASPVLSRMARGQLQAQWKPELSPTWDGRNPKVAFLEAFGRLIDGIAPWLALPDTDGAEGRLRARLRDQALASYAHSVDPKSPDYLLWQAEGQPLVDSAYFTSALLRAPQTLWEPLDRTTKDRIIKEIQGLRRVAPPYTNWLLFAAMNEVFLLSVGAQWDPIRVDLALRKFSEWYVGDGWYADGEHFHFDMYNSYVIHPMLTQIWDVLVRCNARFNALDPKSGSPSRSSGCSVLARRWSG</sequence>
<organism evidence="3 4">
    <name type="scientific">Sphingobium yanoikuyae</name>
    <name type="common">Sphingomonas yanoikuyae</name>
    <dbReference type="NCBI Taxonomy" id="13690"/>
    <lineage>
        <taxon>Bacteria</taxon>
        <taxon>Pseudomonadati</taxon>
        <taxon>Pseudomonadota</taxon>
        <taxon>Alphaproteobacteria</taxon>
        <taxon>Sphingomonadales</taxon>
        <taxon>Sphingomonadaceae</taxon>
        <taxon>Sphingobium</taxon>
    </lineage>
</organism>
<dbReference type="InterPro" id="IPR006311">
    <property type="entry name" value="TAT_signal"/>
</dbReference>
<comment type="caution">
    <text evidence="3">The sequence shown here is derived from an EMBL/GenBank/DDBJ whole genome shotgun (WGS) entry which is preliminary data.</text>
</comment>